<dbReference type="Proteomes" id="UP000799755">
    <property type="component" value="Unassembled WGS sequence"/>
</dbReference>
<accession>A0ACB6QFU3</accession>
<reference evidence="1" key="1">
    <citation type="journal article" date="2020" name="Stud. Mycol.">
        <title>101 Dothideomycetes genomes: a test case for predicting lifestyles and emergence of pathogens.</title>
        <authorList>
            <person name="Haridas S."/>
            <person name="Albert R."/>
            <person name="Binder M."/>
            <person name="Bloem J."/>
            <person name="Labutti K."/>
            <person name="Salamov A."/>
            <person name="Andreopoulos B."/>
            <person name="Baker S."/>
            <person name="Barry K."/>
            <person name="Bills G."/>
            <person name="Bluhm B."/>
            <person name="Cannon C."/>
            <person name="Castanera R."/>
            <person name="Culley D."/>
            <person name="Daum C."/>
            <person name="Ezra D."/>
            <person name="Gonzalez J."/>
            <person name="Henrissat B."/>
            <person name="Kuo A."/>
            <person name="Liang C."/>
            <person name="Lipzen A."/>
            <person name="Lutzoni F."/>
            <person name="Magnuson J."/>
            <person name="Mondo S."/>
            <person name="Nolan M."/>
            <person name="Ohm R."/>
            <person name="Pangilinan J."/>
            <person name="Park H.-J."/>
            <person name="Ramirez L."/>
            <person name="Alfaro M."/>
            <person name="Sun H."/>
            <person name="Tritt A."/>
            <person name="Yoshinaga Y."/>
            <person name="Zwiers L.-H."/>
            <person name="Turgeon B."/>
            <person name="Goodwin S."/>
            <person name="Spatafora J."/>
            <person name="Crous P."/>
            <person name="Grigoriev I."/>
        </authorList>
    </citation>
    <scope>NUCLEOTIDE SEQUENCE</scope>
    <source>
        <strain evidence="1">ATCC 200398</strain>
    </source>
</reference>
<name>A0ACB6QFU3_9PLEO</name>
<sequence length="679" mass="77086">MANASLSNPDMELRERNVARRTDGLSSLHLTDDIHSLRPVSNEDAIHNKLPALKFMPLMLRTASLCSGLVFNLIVLGLLIALLFYNEFSFSSQWGYLSIQILPPVLGTITASLWHGISVNLSRMTPFMLAAAPSGSTFRKTILGSYFPGLSLGNAITTGNGLLAFIWILEILSSTILSFKSSLLNTADYDTYVVAVVTSWALYSLIAIYGLMILLNVSLIYKLYNQITGLRWDTISIADHLVLFRHSNFLDDLEGTDTAERESIWMRLRDDRLKLGYWFRGEDIWHGFGKLPKVVQKPKNNDALPEQRTSNQDEHPPTNPQQSPEHACQKHKIKNFSMKDIVATRYRSVALNMEHFMAYIWVTITLTLMAAFITGLALDMVDGIDTSISYNWAIIIFQFIPTFIVSFHTWFWQDVDLFTRTTQPFRGMYKPRQASENLLLDYICLPPFAVTYMAIKNGHIRVAWTSVIAIIQRLLPILMAGSITVISEHESGSTIYASKPLSICVIIWLFLYIILIPLEIFGWRLPRRYVKRHLPRYYSSISDLVSWSYASKLLRDDNDNAFDIPVKGPKNQQWYMEAQLRLRQNEDGSDFATYGFGLYKSTEHDGVSCMGFDDASNVTLVPCPSLKKSGTVEEAEAEQEKVAMLAPEDLKHILDASKERWTNLKTIEQHPPHQEEEAA</sequence>
<protein>
    <submittedName>
        <fullName evidence="1">Uncharacterized protein</fullName>
    </submittedName>
</protein>
<evidence type="ECO:0000313" key="1">
    <source>
        <dbReference type="EMBL" id="KAF2465859.1"/>
    </source>
</evidence>
<comment type="caution">
    <text evidence="1">The sequence shown here is derived from an EMBL/GenBank/DDBJ whole genome shotgun (WGS) entry which is preliminary data.</text>
</comment>
<keyword evidence="2" id="KW-1185">Reference proteome</keyword>
<evidence type="ECO:0000313" key="2">
    <source>
        <dbReference type="Proteomes" id="UP000799755"/>
    </source>
</evidence>
<dbReference type="EMBL" id="MU003527">
    <property type="protein sequence ID" value="KAF2465859.1"/>
    <property type="molecule type" value="Genomic_DNA"/>
</dbReference>
<organism evidence="1 2">
    <name type="scientific">Lindgomyces ingoldianus</name>
    <dbReference type="NCBI Taxonomy" id="673940"/>
    <lineage>
        <taxon>Eukaryota</taxon>
        <taxon>Fungi</taxon>
        <taxon>Dikarya</taxon>
        <taxon>Ascomycota</taxon>
        <taxon>Pezizomycotina</taxon>
        <taxon>Dothideomycetes</taxon>
        <taxon>Pleosporomycetidae</taxon>
        <taxon>Pleosporales</taxon>
        <taxon>Lindgomycetaceae</taxon>
        <taxon>Lindgomyces</taxon>
    </lineage>
</organism>
<gene>
    <name evidence="1" type="ORF">BDR25DRAFT_378014</name>
</gene>
<proteinExistence type="predicted"/>